<dbReference type="Pfam" id="PF05949">
    <property type="entry name" value="DUF881"/>
    <property type="match status" value="1"/>
</dbReference>
<keyword evidence="3" id="KW-1185">Reference proteome</keyword>
<dbReference type="Gene3D" id="3.30.70.1880">
    <property type="entry name" value="Protein of unknown function DUF881"/>
    <property type="match status" value="1"/>
</dbReference>
<dbReference type="GO" id="GO:0005886">
    <property type="term" value="C:plasma membrane"/>
    <property type="evidence" value="ECO:0007669"/>
    <property type="project" value="TreeGrafter"/>
</dbReference>
<dbReference type="OrthoDB" id="3214641at2"/>
<evidence type="ECO:0000313" key="2">
    <source>
        <dbReference type="EMBL" id="SDJ08216.1"/>
    </source>
</evidence>
<organism evidence="2 3">
    <name type="scientific">Rhodococcus triatomae</name>
    <dbReference type="NCBI Taxonomy" id="300028"/>
    <lineage>
        <taxon>Bacteria</taxon>
        <taxon>Bacillati</taxon>
        <taxon>Actinomycetota</taxon>
        <taxon>Actinomycetes</taxon>
        <taxon>Mycobacteriales</taxon>
        <taxon>Nocardiaceae</taxon>
        <taxon>Rhodococcus</taxon>
    </lineage>
</organism>
<dbReference type="AlphaFoldDB" id="A0A1G8QU41"/>
<comment type="similarity">
    <text evidence="1">Belongs to the UPF0749 family.</text>
</comment>
<reference evidence="2 3" key="1">
    <citation type="submission" date="2016-10" db="EMBL/GenBank/DDBJ databases">
        <authorList>
            <person name="de Groot N.N."/>
        </authorList>
    </citation>
    <scope>NUCLEOTIDE SEQUENCE [LARGE SCALE GENOMIC DNA]</scope>
    <source>
        <strain evidence="2 3">DSM 44892</strain>
    </source>
</reference>
<protein>
    <submittedName>
        <fullName evidence="2">Uncharacterized conserved protein YlxW, UPF0749 family</fullName>
    </submittedName>
</protein>
<evidence type="ECO:0000256" key="1">
    <source>
        <dbReference type="ARBA" id="ARBA00009108"/>
    </source>
</evidence>
<accession>A0A1G8QU41</accession>
<dbReference type="PANTHER" id="PTHR37313">
    <property type="entry name" value="UPF0749 PROTEIN RV1825"/>
    <property type="match status" value="1"/>
</dbReference>
<dbReference type="EMBL" id="FNDN01000016">
    <property type="protein sequence ID" value="SDJ08216.1"/>
    <property type="molecule type" value="Genomic_DNA"/>
</dbReference>
<evidence type="ECO:0000313" key="3">
    <source>
        <dbReference type="Proteomes" id="UP000183263"/>
    </source>
</evidence>
<proteinExistence type="inferred from homology"/>
<dbReference type="PANTHER" id="PTHR37313:SF4">
    <property type="entry name" value="CONSERVED MEMBRANE PROTEIN-RELATED"/>
    <property type="match status" value="1"/>
</dbReference>
<gene>
    <name evidence="2" type="ORF">SAMN05444695_11610</name>
</gene>
<sequence>MSGSTGWRILVLVVCVVAGLLIATTREVSAGDEIRARDSTRVSDLVRNAQAKADEVGEVRDQLAAQVDSLQQSAATSDDELAAVLDDIDALAVDAGRTALTGPGVTVTMTDAPRGADGRYPTDASPNDLVVHQQDVQSVLNALWAGGAEAMSMQDQRLVATSAPRCIGNTLLLHGRTYSPPYVVSAIGDPARLEAALDAEPGIRVFRQYATRFGLGYTQSASDELTIPAYTGD</sequence>
<dbReference type="Proteomes" id="UP000183263">
    <property type="component" value="Unassembled WGS sequence"/>
</dbReference>
<dbReference type="InterPro" id="IPR010273">
    <property type="entry name" value="DUF881"/>
</dbReference>
<name>A0A1G8QU41_9NOCA</name>